<proteinExistence type="predicted"/>
<dbReference type="EMBL" id="KV722434">
    <property type="protein sequence ID" value="OCH89131.1"/>
    <property type="molecule type" value="Genomic_DNA"/>
</dbReference>
<evidence type="ECO:0000256" key="2">
    <source>
        <dbReference type="SAM" id="SignalP"/>
    </source>
</evidence>
<dbReference type="AlphaFoldDB" id="A0A8E2AQL4"/>
<keyword evidence="2" id="KW-0732">Signal</keyword>
<gene>
    <name evidence="3" type="ORF">OBBRIDRAFT_804920</name>
</gene>
<feature type="region of interest" description="Disordered" evidence="1">
    <location>
        <begin position="165"/>
        <end position="218"/>
    </location>
</feature>
<name>A0A8E2AQL4_9APHY</name>
<protein>
    <submittedName>
        <fullName evidence="3">Uncharacterized protein</fullName>
    </submittedName>
</protein>
<evidence type="ECO:0000313" key="3">
    <source>
        <dbReference type="EMBL" id="OCH89131.1"/>
    </source>
</evidence>
<keyword evidence="4" id="KW-1185">Reference proteome</keyword>
<evidence type="ECO:0000256" key="1">
    <source>
        <dbReference type="SAM" id="MobiDB-lite"/>
    </source>
</evidence>
<sequence>MGFVRALAMLVVATLNSRAVCDESDGVDQPVSRKRSKGRREYFSRSVESHARRFLVTRWRGGRPAPVIAWHPCKKLQRATFTATSDMFHMVEECQKTPLRTSVTGGIEVLLRPFKHQCLIAAVFLYSVAQPWTLLSASVPDEATRLRIVHDRCFGAAKSSLRESAPQGVRATSDLEVVHKKAKRRSPQRTSDAGSMSASGRRSEVGATSPEPVTDATPLREVVETEHSPEALSPSPRKTGWLVLKKTLETVRDGCDLFLPLKAALVGVVAVMELVDNVNDAREGFLEISYKIDGFQTIFSHYKTAQDVPPVIRKRLDRLSK</sequence>
<dbReference type="Proteomes" id="UP000250043">
    <property type="component" value="Unassembled WGS sequence"/>
</dbReference>
<feature type="compositionally biased region" description="Polar residues" evidence="1">
    <location>
        <begin position="188"/>
        <end position="200"/>
    </location>
</feature>
<organism evidence="3 4">
    <name type="scientific">Obba rivulosa</name>
    <dbReference type="NCBI Taxonomy" id="1052685"/>
    <lineage>
        <taxon>Eukaryota</taxon>
        <taxon>Fungi</taxon>
        <taxon>Dikarya</taxon>
        <taxon>Basidiomycota</taxon>
        <taxon>Agaricomycotina</taxon>
        <taxon>Agaricomycetes</taxon>
        <taxon>Polyporales</taxon>
        <taxon>Gelatoporiaceae</taxon>
        <taxon>Obba</taxon>
    </lineage>
</organism>
<evidence type="ECO:0000313" key="4">
    <source>
        <dbReference type="Proteomes" id="UP000250043"/>
    </source>
</evidence>
<feature type="signal peptide" evidence="2">
    <location>
        <begin position="1"/>
        <end position="21"/>
    </location>
</feature>
<accession>A0A8E2AQL4</accession>
<reference evidence="3 4" key="1">
    <citation type="submission" date="2016-07" db="EMBL/GenBank/DDBJ databases">
        <title>Draft genome of the white-rot fungus Obba rivulosa 3A-2.</title>
        <authorList>
            <consortium name="DOE Joint Genome Institute"/>
            <person name="Miettinen O."/>
            <person name="Riley R."/>
            <person name="Acob R."/>
            <person name="Barry K."/>
            <person name="Cullen D."/>
            <person name="De Vries R."/>
            <person name="Hainaut M."/>
            <person name="Hatakka A."/>
            <person name="Henrissat B."/>
            <person name="Hilden K."/>
            <person name="Kuo R."/>
            <person name="Labutti K."/>
            <person name="Lipzen A."/>
            <person name="Makela M.R."/>
            <person name="Sandor L."/>
            <person name="Spatafora J.W."/>
            <person name="Grigoriev I.V."/>
            <person name="Hibbett D.S."/>
        </authorList>
    </citation>
    <scope>NUCLEOTIDE SEQUENCE [LARGE SCALE GENOMIC DNA]</scope>
    <source>
        <strain evidence="3 4">3A-2</strain>
    </source>
</reference>
<feature type="chain" id="PRO_5034617584" evidence="2">
    <location>
        <begin position="22"/>
        <end position="321"/>
    </location>
</feature>